<protein>
    <recommendedName>
        <fullName evidence="4">Type II toxin-antitoxin system toxin SpoIISA</fullName>
    </recommendedName>
</protein>
<sequence length="302" mass="35444">MRLEASWYMITIFSVLLIGIAFSIGLYIWSREFYLKHRVAIRKIYYGVVVATSFFLWAFNVFPDVGAKLEYLIALVISVVIIDLFVFQTPDITKFFSNELKQESLVESINKNRGTFIELSEKLIKVNELMPKSDQKWHLDEFEFTPEKYEEFVLSYLRNFTSSFQLDVYSYLVESSADEVVFHNNIVSAYEEILKDHNFGLREVGMRKNQVIKTLLEGENIEILEKDCSSVLFPYFGEYYNLLFVVSSRKGSEVTGADASLMLNMLYTFDMWLLSNEDEFLSDDEWDGYEEQEDNIEDRNEE</sequence>
<accession>A0A4V5P1S9</accession>
<evidence type="ECO:0008006" key="4">
    <source>
        <dbReference type="Google" id="ProtNLM"/>
    </source>
</evidence>
<evidence type="ECO:0000256" key="1">
    <source>
        <dbReference type="SAM" id="Phobius"/>
    </source>
</evidence>
<dbReference type="EMBL" id="SWBM01000001">
    <property type="protein sequence ID" value="TKC19280.1"/>
    <property type="molecule type" value="Genomic_DNA"/>
</dbReference>
<keyword evidence="1" id="KW-0472">Membrane</keyword>
<organism evidence="2 3">
    <name type="scientific">Robertmurraya kyonggiensis</name>
    <dbReference type="NCBI Taxonomy" id="1037680"/>
    <lineage>
        <taxon>Bacteria</taxon>
        <taxon>Bacillati</taxon>
        <taxon>Bacillota</taxon>
        <taxon>Bacilli</taxon>
        <taxon>Bacillales</taxon>
        <taxon>Bacillaceae</taxon>
        <taxon>Robertmurraya</taxon>
    </lineage>
</organism>
<gene>
    <name evidence="2" type="ORF">FA727_06990</name>
</gene>
<dbReference type="Proteomes" id="UP000307756">
    <property type="component" value="Unassembled WGS sequence"/>
</dbReference>
<keyword evidence="3" id="KW-1185">Reference proteome</keyword>
<keyword evidence="1" id="KW-0812">Transmembrane</keyword>
<comment type="caution">
    <text evidence="2">The sequence shown here is derived from an EMBL/GenBank/DDBJ whole genome shotgun (WGS) entry which is preliminary data.</text>
</comment>
<dbReference type="GO" id="GO:0016020">
    <property type="term" value="C:membrane"/>
    <property type="evidence" value="ECO:0007669"/>
    <property type="project" value="InterPro"/>
</dbReference>
<proteinExistence type="predicted"/>
<evidence type="ECO:0000313" key="2">
    <source>
        <dbReference type="EMBL" id="TKC19280.1"/>
    </source>
</evidence>
<feature type="transmembrane region" description="Helical" evidence="1">
    <location>
        <begin position="69"/>
        <end position="87"/>
    </location>
</feature>
<feature type="transmembrane region" description="Helical" evidence="1">
    <location>
        <begin position="6"/>
        <end position="29"/>
    </location>
</feature>
<dbReference type="AlphaFoldDB" id="A0A4V5P1S9"/>
<name>A0A4V5P1S9_9BACI</name>
<dbReference type="InterPro" id="IPR025940">
    <property type="entry name" value="SpoIISA_toxin"/>
</dbReference>
<evidence type="ECO:0000313" key="3">
    <source>
        <dbReference type="Proteomes" id="UP000307756"/>
    </source>
</evidence>
<feature type="transmembrane region" description="Helical" evidence="1">
    <location>
        <begin position="44"/>
        <end position="63"/>
    </location>
</feature>
<dbReference type="Pfam" id="PF14171">
    <property type="entry name" value="SpoIISA_toxin"/>
    <property type="match status" value="1"/>
</dbReference>
<reference evidence="2 3" key="1">
    <citation type="journal article" date="2011" name="J. Microbiol.">
        <title>Bacillus kyonggiensis sp. nov., isolated from soil of a lettuce field.</title>
        <authorList>
            <person name="Dong K."/>
            <person name="Lee S."/>
        </authorList>
    </citation>
    <scope>NUCLEOTIDE SEQUENCE [LARGE SCALE GENOMIC DNA]</scope>
    <source>
        <strain evidence="2 3">NB22</strain>
    </source>
</reference>
<keyword evidence="1" id="KW-1133">Transmembrane helix</keyword>